<dbReference type="InterPro" id="IPR001054">
    <property type="entry name" value="A/G_cyclase"/>
</dbReference>
<feature type="domain" description="Guanylate cyclase" evidence="3">
    <location>
        <begin position="333"/>
        <end position="441"/>
    </location>
</feature>
<gene>
    <name evidence="4" type="ORF">HZU40_28165</name>
</gene>
<dbReference type="PROSITE" id="PS50125">
    <property type="entry name" value="GUANYLATE_CYCLASE_2"/>
    <property type="match status" value="1"/>
</dbReference>
<dbReference type="Pfam" id="PF16701">
    <property type="entry name" value="Ad_Cy_reg"/>
    <property type="match status" value="1"/>
</dbReference>
<dbReference type="InterPro" id="IPR029787">
    <property type="entry name" value="Nucleotide_cyclase"/>
</dbReference>
<evidence type="ECO:0000256" key="1">
    <source>
        <dbReference type="ARBA" id="ARBA00005381"/>
    </source>
</evidence>
<reference evidence="4 5" key="1">
    <citation type="submission" date="2020-07" db="EMBL/GenBank/DDBJ databases">
        <title>Draft genome sequence of four isobutane-metabolizing strains capable of cometabolically degrading diverse ether contaminants.</title>
        <authorList>
            <person name="Chen W."/>
            <person name="Faulkner N."/>
            <person name="Smith C."/>
            <person name="Hyman M."/>
        </authorList>
    </citation>
    <scope>NUCLEOTIDE SEQUENCE [LARGE SCALE GENOMIC DNA]</scope>
    <source>
        <strain evidence="4 5">2A</strain>
    </source>
</reference>
<sequence length="492" mass="53289">MLGEEGRKVVGHHAVALHRGIQAAWADTGPQHIPDRDTVRQQRLHPLRVRRVRGEPVHLTGDPPERVARVAVVLGRRQRHHAGHIAADQQAGAGTDQRWQPAQDVGHSSHDPTPTIPYRYVDVVDSPDIADLLDGLEGDARAERAELIEWLLEQGITTGQIRDAYSPLLLASRRVLGDDGTLVSAREICESTGIDLDLLRRIQRAIGLPQSDDPDARVHPAIDGDITSYVVKFMDLGFDEERIVAVIRVIADGLAKTAEAIRFTALSAMMAAGATELEIAKASEALLRQADPLLGPMIQDMLRLQLRHTMETEAVTAGERAKGLPLPGARPVAVAFADLVGFTRLGEAVPPEELEDLARRLVDLTYDVVVPPVRFIKSIGDAVMLVSPDPVPLLVAMLALVDATEAGEDFLRLRAGVATGMAVSRGGDWFGSPVNLASRITGVARPGSVLVSEAARDAIGDDTGFEWSFAGARRLKGIKDDTKLFRARLPNR</sequence>
<dbReference type="InterPro" id="IPR050697">
    <property type="entry name" value="Adenylyl/Guanylyl_Cyclase_3/4"/>
</dbReference>
<protein>
    <submittedName>
        <fullName evidence="4">Adenylate/guanylate cyclase domain-containing protein</fullName>
    </submittedName>
</protein>
<dbReference type="GO" id="GO:0035556">
    <property type="term" value="P:intracellular signal transduction"/>
    <property type="evidence" value="ECO:0007669"/>
    <property type="project" value="InterPro"/>
</dbReference>
<dbReference type="SUPFAM" id="SSF55073">
    <property type="entry name" value="Nucleotide cyclase"/>
    <property type="match status" value="1"/>
</dbReference>
<dbReference type="GO" id="GO:0004016">
    <property type="term" value="F:adenylate cyclase activity"/>
    <property type="evidence" value="ECO:0007669"/>
    <property type="project" value="UniProtKB-ARBA"/>
</dbReference>
<dbReference type="SMART" id="SM00044">
    <property type="entry name" value="CYCc"/>
    <property type="match status" value="1"/>
</dbReference>
<feature type="region of interest" description="Disordered" evidence="2">
    <location>
        <begin position="84"/>
        <end position="114"/>
    </location>
</feature>
<name>A0A7G8PCD7_9MYCO</name>
<accession>A0A7G8PCD7</accession>
<dbReference type="KEGG" id="mflu:HZU40_28165"/>
<evidence type="ECO:0000256" key="2">
    <source>
        <dbReference type="SAM" id="MobiDB-lite"/>
    </source>
</evidence>
<dbReference type="EMBL" id="CP059894">
    <property type="protein sequence ID" value="QNJ92003.1"/>
    <property type="molecule type" value="Genomic_DNA"/>
</dbReference>
<dbReference type="Gene3D" id="3.30.70.1230">
    <property type="entry name" value="Nucleotide cyclase"/>
    <property type="match status" value="1"/>
</dbReference>
<dbReference type="CDD" id="cd07302">
    <property type="entry name" value="CHD"/>
    <property type="match status" value="1"/>
</dbReference>
<dbReference type="Pfam" id="PF00211">
    <property type="entry name" value="Guanylate_cyc"/>
    <property type="match status" value="1"/>
</dbReference>
<dbReference type="AlphaFoldDB" id="A0A7G8PCD7"/>
<organism evidence="4 5">
    <name type="scientific">Mycolicibacterium fluoranthenivorans</name>
    <dbReference type="NCBI Taxonomy" id="258505"/>
    <lineage>
        <taxon>Bacteria</taxon>
        <taxon>Bacillati</taxon>
        <taxon>Actinomycetota</taxon>
        <taxon>Actinomycetes</taxon>
        <taxon>Mycobacteriales</taxon>
        <taxon>Mycobacteriaceae</taxon>
        <taxon>Mycolicibacterium</taxon>
    </lineage>
</organism>
<feature type="compositionally biased region" description="Low complexity" evidence="2">
    <location>
        <begin position="86"/>
        <end position="97"/>
    </location>
</feature>
<proteinExistence type="inferred from homology"/>
<evidence type="ECO:0000313" key="5">
    <source>
        <dbReference type="Proteomes" id="UP000515498"/>
    </source>
</evidence>
<dbReference type="Proteomes" id="UP000515498">
    <property type="component" value="Chromosome"/>
</dbReference>
<evidence type="ECO:0000259" key="3">
    <source>
        <dbReference type="PROSITE" id="PS50125"/>
    </source>
</evidence>
<evidence type="ECO:0000313" key="4">
    <source>
        <dbReference type="EMBL" id="QNJ92003.1"/>
    </source>
</evidence>
<dbReference type="InterPro" id="IPR032026">
    <property type="entry name" value="Ad_Cy_reg"/>
</dbReference>
<dbReference type="GO" id="GO:0006171">
    <property type="term" value="P:cAMP biosynthetic process"/>
    <property type="evidence" value="ECO:0007669"/>
    <property type="project" value="TreeGrafter"/>
</dbReference>
<dbReference type="PANTHER" id="PTHR43081">
    <property type="entry name" value="ADENYLATE CYCLASE, TERMINAL-DIFFERENTIATION SPECIFIC-RELATED"/>
    <property type="match status" value="1"/>
</dbReference>
<comment type="similarity">
    <text evidence="1">Belongs to the adenylyl cyclase class-3 family.</text>
</comment>
<dbReference type="PANTHER" id="PTHR43081:SF19">
    <property type="entry name" value="PH-SENSITIVE ADENYLATE CYCLASE RV1264"/>
    <property type="match status" value="1"/>
</dbReference>